<evidence type="ECO:0000256" key="3">
    <source>
        <dbReference type="ARBA" id="ARBA00023125"/>
    </source>
</evidence>
<dbReference type="OrthoDB" id="8835791at2"/>
<evidence type="ECO:0000259" key="5">
    <source>
        <dbReference type="PROSITE" id="PS50931"/>
    </source>
</evidence>
<dbReference type="GO" id="GO:0006351">
    <property type="term" value="P:DNA-templated transcription"/>
    <property type="evidence" value="ECO:0007669"/>
    <property type="project" value="TreeGrafter"/>
</dbReference>
<comment type="similarity">
    <text evidence="1">Belongs to the LysR transcriptional regulatory family.</text>
</comment>
<dbReference type="Gene3D" id="3.40.190.290">
    <property type="match status" value="1"/>
</dbReference>
<dbReference type="InterPro" id="IPR036390">
    <property type="entry name" value="WH_DNA-bd_sf"/>
</dbReference>
<evidence type="ECO:0000313" key="7">
    <source>
        <dbReference type="Proteomes" id="UP000425817"/>
    </source>
</evidence>
<dbReference type="PANTHER" id="PTHR30537:SF5">
    <property type="entry name" value="HTH-TYPE TRANSCRIPTIONAL ACTIVATOR TTDR-RELATED"/>
    <property type="match status" value="1"/>
</dbReference>
<feature type="domain" description="HTH lysR-type" evidence="5">
    <location>
        <begin position="1"/>
        <end position="60"/>
    </location>
</feature>
<dbReference type="Gene3D" id="1.10.10.10">
    <property type="entry name" value="Winged helix-like DNA-binding domain superfamily/Winged helix DNA-binding domain"/>
    <property type="match status" value="1"/>
</dbReference>
<dbReference type="SUPFAM" id="SSF46785">
    <property type="entry name" value="Winged helix' DNA-binding domain"/>
    <property type="match status" value="1"/>
</dbReference>
<dbReference type="InterPro" id="IPR058163">
    <property type="entry name" value="LysR-type_TF_proteobact-type"/>
</dbReference>
<dbReference type="InterPro" id="IPR036388">
    <property type="entry name" value="WH-like_DNA-bd_sf"/>
</dbReference>
<dbReference type="CDD" id="cd08422">
    <property type="entry name" value="PBP2_CrgA_like"/>
    <property type="match status" value="1"/>
</dbReference>
<dbReference type="AlphaFoldDB" id="A0A6I6H435"/>
<organism evidence="6 7">
    <name type="scientific">Variovorax paradoxus</name>
    <dbReference type="NCBI Taxonomy" id="34073"/>
    <lineage>
        <taxon>Bacteria</taxon>
        <taxon>Pseudomonadati</taxon>
        <taxon>Pseudomonadota</taxon>
        <taxon>Betaproteobacteria</taxon>
        <taxon>Burkholderiales</taxon>
        <taxon>Comamonadaceae</taxon>
        <taxon>Variovorax</taxon>
    </lineage>
</organism>
<dbReference type="SUPFAM" id="SSF53850">
    <property type="entry name" value="Periplasmic binding protein-like II"/>
    <property type="match status" value="1"/>
</dbReference>
<dbReference type="Pfam" id="PF03466">
    <property type="entry name" value="LysR_substrate"/>
    <property type="match status" value="1"/>
</dbReference>
<evidence type="ECO:0000256" key="1">
    <source>
        <dbReference type="ARBA" id="ARBA00009437"/>
    </source>
</evidence>
<evidence type="ECO:0000256" key="2">
    <source>
        <dbReference type="ARBA" id="ARBA00023015"/>
    </source>
</evidence>
<dbReference type="EMBL" id="CP046622">
    <property type="protein sequence ID" value="QGW81602.1"/>
    <property type="molecule type" value="Genomic_DNA"/>
</dbReference>
<dbReference type="InterPro" id="IPR005119">
    <property type="entry name" value="LysR_subst-bd"/>
</dbReference>
<keyword evidence="2" id="KW-0805">Transcription regulation</keyword>
<dbReference type="Pfam" id="PF00126">
    <property type="entry name" value="HTH_1"/>
    <property type="match status" value="1"/>
</dbReference>
<evidence type="ECO:0000313" key="6">
    <source>
        <dbReference type="EMBL" id="QGW81602.1"/>
    </source>
</evidence>
<gene>
    <name evidence="6" type="ORF">GOQ09_08355</name>
</gene>
<keyword evidence="3" id="KW-0238">DNA-binding</keyword>
<protein>
    <submittedName>
        <fullName evidence="6">LysR family transcriptional regulator</fullName>
    </submittedName>
</protein>
<name>A0A6I6H435_VARPD</name>
<sequence length="296" mass="32170">MDLLMSDVRLFVKAVEVGGLTQAADALSVPKASASRQLKRLEALVGHTLLHRGGGHFGLTGEGREFFSTAKDVLEAVDQALSQLSNTNEALTGQLRVSVPGYVGRELLSAHLSGFMAAHPQLKLTVDVGSERVDLFREDADVVIRVGLEGCEDLVARRIKKQPLVLCAAPSYLERHPEIKGIDDLSGHYFLTSGPERHAMEMAIPGVDREHVVRAAGVFRANDPELLLRLACSAGGIALVPLLCARSAIQSGSLVTVLPSFELTPEELNLMYLPARRNTRKIRTFVDFIFKALEQA</sequence>
<keyword evidence="4" id="KW-0804">Transcription</keyword>
<dbReference type="Proteomes" id="UP000425817">
    <property type="component" value="Chromosome"/>
</dbReference>
<dbReference type="GO" id="GO:0003700">
    <property type="term" value="F:DNA-binding transcription factor activity"/>
    <property type="evidence" value="ECO:0007669"/>
    <property type="project" value="InterPro"/>
</dbReference>
<dbReference type="InterPro" id="IPR000847">
    <property type="entry name" value="LysR_HTH_N"/>
</dbReference>
<reference evidence="6 7" key="1">
    <citation type="submission" date="2019-12" db="EMBL/GenBank/DDBJ databases">
        <title>Hybrid Genome Assemblies of two High G+C Isolates from Undergraduate Microbiology Courses.</title>
        <authorList>
            <person name="Ne Ville C.J."/>
            <person name="Enright D."/>
            <person name="Hernandez I."/>
            <person name="Dodsworth J."/>
            <person name="Orwin P.M."/>
        </authorList>
    </citation>
    <scope>NUCLEOTIDE SEQUENCE [LARGE SCALE GENOMIC DNA]</scope>
    <source>
        <strain evidence="6 7">CSUSB</strain>
    </source>
</reference>
<dbReference type="GO" id="GO:0043565">
    <property type="term" value="F:sequence-specific DNA binding"/>
    <property type="evidence" value="ECO:0007669"/>
    <property type="project" value="TreeGrafter"/>
</dbReference>
<evidence type="ECO:0000256" key="4">
    <source>
        <dbReference type="ARBA" id="ARBA00023163"/>
    </source>
</evidence>
<dbReference type="PANTHER" id="PTHR30537">
    <property type="entry name" value="HTH-TYPE TRANSCRIPTIONAL REGULATOR"/>
    <property type="match status" value="1"/>
</dbReference>
<dbReference type="PROSITE" id="PS50931">
    <property type="entry name" value="HTH_LYSR"/>
    <property type="match status" value="1"/>
</dbReference>
<proteinExistence type="inferred from homology"/>
<accession>A0A6I6H435</accession>